<dbReference type="PANTHER" id="PTHR10210">
    <property type="entry name" value="RIBOSE-PHOSPHATE DIPHOSPHOKINASE FAMILY MEMBER"/>
    <property type="match status" value="1"/>
</dbReference>
<dbReference type="Proteomes" id="UP001204376">
    <property type="component" value="Unassembled WGS sequence"/>
</dbReference>
<evidence type="ECO:0000256" key="5">
    <source>
        <dbReference type="ARBA" id="ARBA00022777"/>
    </source>
</evidence>
<evidence type="ECO:0000256" key="1">
    <source>
        <dbReference type="ARBA" id="ARBA00013247"/>
    </source>
</evidence>
<feature type="domain" description="Phosphoribosyltransferase" evidence="9">
    <location>
        <begin position="135"/>
        <end position="271"/>
    </location>
</feature>
<evidence type="ECO:0000256" key="8">
    <source>
        <dbReference type="RuleBase" id="RU004324"/>
    </source>
</evidence>
<dbReference type="SMART" id="SM01400">
    <property type="entry name" value="Pribosyltran_N"/>
    <property type="match status" value="1"/>
</dbReference>
<evidence type="ECO:0000256" key="4">
    <source>
        <dbReference type="ARBA" id="ARBA00022741"/>
    </source>
</evidence>
<dbReference type="InterPro" id="IPR000836">
    <property type="entry name" value="PRTase_dom"/>
</dbReference>
<dbReference type="Gene3D" id="3.40.50.2020">
    <property type="match status" value="2"/>
</dbReference>
<keyword evidence="2" id="KW-0808">Transferase</keyword>
<evidence type="ECO:0000259" key="10">
    <source>
        <dbReference type="Pfam" id="PF13793"/>
    </source>
</evidence>
<accession>A0ABT1TA06</accession>
<evidence type="ECO:0000259" key="9">
    <source>
        <dbReference type="Pfam" id="PF00156"/>
    </source>
</evidence>
<dbReference type="RefSeq" id="WP_256541238.1">
    <property type="nucleotide sequence ID" value="NZ_JANHOH010000011.1"/>
</dbReference>
<dbReference type="InterPro" id="IPR029099">
    <property type="entry name" value="Pribosyltran_N"/>
</dbReference>
<protein>
    <recommendedName>
        <fullName evidence="1">ribose-phosphate diphosphokinase</fullName>
        <ecNumber evidence="1">2.7.6.1</ecNumber>
    </recommendedName>
</protein>
<sequence>MKKIFFALPGNEQLTRSLATKCDAEVGKAEIRLFPDQETYIKIESDVKDKQVMMVCTLNNPDSKLLPLYFLSKTVKDLGAGFTCLVAPYLSYMRQDKQFKPGEAVTSAYFAKLISSFADSLFTIDPHLHRRSSLAEIYTIPTTVLHASSLISGWIKKNVSKPLLVGPDSESTQWVAEVAANAGVPYIILEKIRAGDEDVKVSVPEVQKYADHIPVLVDDIISTARTMVATVAHLRTAGMNKPVCIGVHGIFSNDAYSLLLNSGAAKIVTCNSIPHKSNEINIDRILSLAINEQ</sequence>
<dbReference type="InterPro" id="IPR029057">
    <property type="entry name" value="PRTase-like"/>
</dbReference>
<proteinExistence type="inferred from homology"/>
<name>A0ABT1TA06_9SPHI</name>
<dbReference type="NCBIfam" id="TIGR01251">
    <property type="entry name" value="ribP_PPkin"/>
    <property type="match status" value="1"/>
</dbReference>
<evidence type="ECO:0000313" key="12">
    <source>
        <dbReference type="Proteomes" id="UP001204376"/>
    </source>
</evidence>
<dbReference type="Pfam" id="PF00156">
    <property type="entry name" value="Pribosyltran"/>
    <property type="match status" value="1"/>
</dbReference>
<organism evidence="11 12">
    <name type="scientific">Mucilaginibacter aquariorum</name>
    <dbReference type="NCBI Taxonomy" id="2967225"/>
    <lineage>
        <taxon>Bacteria</taxon>
        <taxon>Pseudomonadati</taxon>
        <taxon>Bacteroidota</taxon>
        <taxon>Sphingobacteriia</taxon>
        <taxon>Sphingobacteriales</taxon>
        <taxon>Sphingobacteriaceae</taxon>
        <taxon>Mucilaginibacter</taxon>
    </lineage>
</organism>
<evidence type="ECO:0000256" key="6">
    <source>
        <dbReference type="ARBA" id="ARBA00022840"/>
    </source>
</evidence>
<evidence type="ECO:0000313" key="11">
    <source>
        <dbReference type="EMBL" id="MCQ6961071.1"/>
    </source>
</evidence>
<dbReference type="SUPFAM" id="SSF53271">
    <property type="entry name" value="PRTase-like"/>
    <property type="match status" value="2"/>
</dbReference>
<gene>
    <name evidence="11" type="ORF">NPE20_24060</name>
</gene>
<dbReference type="EC" id="2.7.6.1" evidence="1"/>
<comment type="catalytic activity">
    <reaction evidence="7">
        <text>D-ribose 5-phosphate + ATP = 5-phospho-alpha-D-ribose 1-diphosphate + AMP + H(+)</text>
        <dbReference type="Rhea" id="RHEA:15609"/>
        <dbReference type="ChEBI" id="CHEBI:15378"/>
        <dbReference type="ChEBI" id="CHEBI:30616"/>
        <dbReference type="ChEBI" id="CHEBI:58017"/>
        <dbReference type="ChEBI" id="CHEBI:78346"/>
        <dbReference type="ChEBI" id="CHEBI:456215"/>
        <dbReference type="EC" id="2.7.6.1"/>
    </reaction>
</comment>
<comment type="similarity">
    <text evidence="8">Belongs to the ribose-phosphate pyrophosphokinase family.</text>
</comment>
<keyword evidence="6" id="KW-0067">ATP-binding</keyword>
<dbReference type="CDD" id="cd06223">
    <property type="entry name" value="PRTases_typeI"/>
    <property type="match status" value="1"/>
</dbReference>
<feature type="domain" description="Ribose-phosphate pyrophosphokinase N-terminal" evidence="10">
    <location>
        <begin position="5"/>
        <end position="115"/>
    </location>
</feature>
<dbReference type="NCBIfam" id="NF005537">
    <property type="entry name" value="PRK07199.1"/>
    <property type="match status" value="1"/>
</dbReference>
<evidence type="ECO:0000256" key="3">
    <source>
        <dbReference type="ARBA" id="ARBA00022727"/>
    </source>
</evidence>
<keyword evidence="12" id="KW-1185">Reference proteome</keyword>
<keyword evidence="4" id="KW-0547">Nucleotide-binding</keyword>
<evidence type="ECO:0000256" key="2">
    <source>
        <dbReference type="ARBA" id="ARBA00022679"/>
    </source>
</evidence>
<dbReference type="Pfam" id="PF13793">
    <property type="entry name" value="Pribosyltran_N"/>
    <property type="match status" value="1"/>
</dbReference>
<keyword evidence="3 8" id="KW-0545">Nucleotide biosynthesis</keyword>
<dbReference type="PANTHER" id="PTHR10210:SF32">
    <property type="entry name" value="RIBOSE-PHOSPHATE PYROPHOSPHOKINASE 2"/>
    <property type="match status" value="1"/>
</dbReference>
<evidence type="ECO:0000256" key="7">
    <source>
        <dbReference type="ARBA" id="ARBA00049535"/>
    </source>
</evidence>
<comment type="caution">
    <text evidence="11">The sequence shown here is derived from an EMBL/GenBank/DDBJ whole genome shotgun (WGS) entry which is preliminary data.</text>
</comment>
<keyword evidence="5" id="KW-0418">Kinase</keyword>
<reference evidence="11 12" key="1">
    <citation type="submission" date="2022-07" db="EMBL/GenBank/DDBJ databases">
        <title>Mucilaginibacter sp. JC4.</title>
        <authorList>
            <person name="Le V."/>
            <person name="Ko S.-R."/>
            <person name="Ahn C.-Y."/>
            <person name="Oh H.-M."/>
        </authorList>
    </citation>
    <scope>NUCLEOTIDE SEQUENCE [LARGE SCALE GENOMIC DNA]</scope>
    <source>
        <strain evidence="11 12">JC4</strain>
    </source>
</reference>
<dbReference type="InterPro" id="IPR005946">
    <property type="entry name" value="Rib-P_diPkinase"/>
</dbReference>
<dbReference type="EMBL" id="JANHOH010000011">
    <property type="protein sequence ID" value="MCQ6961071.1"/>
    <property type="molecule type" value="Genomic_DNA"/>
</dbReference>